<organism evidence="1">
    <name type="scientific">Anguilla anguilla</name>
    <name type="common">European freshwater eel</name>
    <name type="synonym">Muraena anguilla</name>
    <dbReference type="NCBI Taxonomy" id="7936"/>
    <lineage>
        <taxon>Eukaryota</taxon>
        <taxon>Metazoa</taxon>
        <taxon>Chordata</taxon>
        <taxon>Craniata</taxon>
        <taxon>Vertebrata</taxon>
        <taxon>Euteleostomi</taxon>
        <taxon>Actinopterygii</taxon>
        <taxon>Neopterygii</taxon>
        <taxon>Teleostei</taxon>
        <taxon>Anguilliformes</taxon>
        <taxon>Anguillidae</taxon>
        <taxon>Anguilla</taxon>
    </lineage>
</organism>
<evidence type="ECO:0000313" key="1">
    <source>
        <dbReference type="EMBL" id="JAH52891.1"/>
    </source>
</evidence>
<name>A0A0E9TH33_ANGAN</name>
<reference evidence="1" key="1">
    <citation type="submission" date="2014-11" db="EMBL/GenBank/DDBJ databases">
        <authorList>
            <person name="Amaro Gonzalez C."/>
        </authorList>
    </citation>
    <scope>NUCLEOTIDE SEQUENCE</scope>
</reference>
<proteinExistence type="predicted"/>
<reference evidence="1" key="2">
    <citation type="journal article" date="2015" name="Fish Shellfish Immunol.">
        <title>Early steps in the European eel (Anguilla anguilla)-Vibrio vulnificus interaction in the gills: Role of the RtxA13 toxin.</title>
        <authorList>
            <person name="Callol A."/>
            <person name="Pajuelo D."/>
            <person name="Ebbesson L."/>
            <person name="Teles M."/>
            <person name="MacKenzie S."/>
            <person name="Amaro C."/>
        </authorList>
    </citation>
    <scope>NUCLEOTIDE SEQUENCE</scope>
</reference>
<accession>A0A0E9TH33</accession>
<protein>
    <submittedName>
        <fullName evidence="1">Uncharacterized protein</fullName>
    </submittedName>
</protein>
<dbReference type="EMBL" id="GBXM01055686">
    <property type="protein sequence ID" value="JAH52891.1"/>
    <property type="molecule type" value="Transcribed_RNA"/>
</dbReference>
<sequence length="33" mass="3674">MTTILEASTGRPGEFKIKLSDIGPVKQSRNHYV</sequence>
<dbReference type="AlphaFoldDB" id="A0A0E9TH33"/>